<evidence type="ECO:0000313" key="3">
    <source>
        <dbReference type="Proteomes" id="UP000765509"/>
    </source>
</evidence>
<accession>A0A9Q3FHI0</accession>
<evidence type="ECO:0000313" key="2">
    <source>
        <dbReference type="EMBL" id="MBW0538567.1"/>
    </source>
</evidence>
<protein>
    <submittedName>
        <fullName evidence="2">Uncharacterized protein</fullName>
    </submittedName>
</protein>
<dbReference type="EMBL" id="AVOT02043138">
    <property type="protein sequence ID" value="MBW0538567.1"/>
    <property type="molecule type" value="Genomic_DNA"/>
</dbReference>
<comment type="caution">
    <text evidence="2">The sequence shown here is derived from an EMBL/GenBank/DDBJ whole genome shotgun (WGS) entry which is preliminary data.</text>
</comment>
<sequence length="536" mass="61851">MNVSGLNIYVGNPKAQTSSTWSIPNIYVTPIPPNATNTQIDVSEGLESTPQISSKANHQSKCPRSQAHVGNEKRVDGRQQKRPLENVTRSGLSQANAGLMLHQNMAPKDDELYASSPLVNKEEVTGNHHPYASKPRTVHASSSREQIVDDEDENMSSTQSETNDEPRRDNFMAHEQGTQSNSEFTHPQIPLSQTMLNQSKMRQRRNKACKAHNVAKRASQKEQQTWLKVELTENVHAMRSAVHAHCLFLLKVRNKDFSSLPPPPRTEEREIAIQVAGHLRYVPKDVSNEPSPQVQSQGFRSYRENELHKLGLKQFTCDWESSWKHPFNKLMYMLFYLTFCLALVRTNYHHYCWKKDHNNYRVVAALMEQYFTYLKRGWKSIQKYAEYLLKKKENKKLEKICQRTYEHRHEWCDTAKFPILASHFNEPQVCSDTEEVFKHGCQVYLKVGLCWHSGLFNELVLEIDQDIEFCNWIKKKGKKTIDRLPEIRLTDDGNISEGPSFQVFDQDWFKGCSKMQSITLKILEMPVISANGDALQ</sequence>
<gene>
    <name evidence="2" type="ORF">O181_078282</name>
</gene>
<feature type="region of interest" description="Disordered" evidence="1">
    <location>
        <begin position="45"/>
        <end position="87"/>
    </location>
</feature>
<proteinExistence type="predicted"/>
<feature type="compositionally biased region" description="Polar residues" evidence="1">
    <location>
        <begin position="45"/>
        <end position="63"/>
    </location>
</feature>
<name>A0A9Q3FHI0_9BASI</name>
<dbReference type="Proteomes" id="UP000765509">
    <property type="component" value="Unassembled WGS sequence"/>
</dbReference>
<organism evidence="2 3">
    <name type="scientific">Austropuccinia psidii MF-1</name>
    <dbReference type="NCBI Taxonomy" id="1389203"/>
    <lineage>
        <taxon>Eukaryota</taxon>
        <taxon>Fungi</taxon>
        <taxon>Dikarya</taxon>
        <taxon>Basidiomycota</taxon>
        <taxon>Pucciniomycotina</taxon>
        <taxon>Pucciniomycetes</taxon>
        <taxon>Pucciniales</taxon>
        <taxon>Sphaerophragmiaceae</taxon>
        <taxon>Austropuccinia</taxon>
    </lineage>
</organism>
<feature type="compositionally biased region" description="Basic and acidic residues" evidence="1">
    <location>
        <begin position="70"/>
        <end position="84"/>
    </location>
</feature>
<evidence type="ECO:0000256" key="1">
    <source>
        <dbReference type="SAM" id="MobiDB-lite"/>
    </source>
</evidence>
<keyword evidence="3" id="KW-1185">Reference proteome</keyword>
<dbReference type="AlphaFoldDB" id="A0A9Q3FHI0"/>
<dbReference type="OrthoDB" id="2501705at2759"/>
<reference evidence="2" key="1">
    <citation type="submission" date="2021-03" db="EMBL/GenBank/DDBJ databases">
        <title>Draft genome sequence of rust myrtle Austropuccinia psidii MF-1, a brazilian biotype.</title>
        <authorList>
            <person name="Quecine M.C."/>
            <person name="Pachon D.M.R."/>
            <person name="Bonatelli M.L."/>
            <person name="Correr F.H."/>
            <person name="Franceschini L.M."/>
            <person name="Leite T.F."/>
            <person name="Margarido G.R.A."/>
            <person name="Almeida C.A."/>
            <person name="Ferrarezi J.A."/>
            <person name="Labate C.A."/>
        </authorList>
    </citation>
    <scope>NUCLEOTIDE SEQUENCE</scope>
    <source>
        <strain evidence="2">MF-1</strain>
    </source>
</reference>
<feature type="region of interest" description="Disordered" evidence="1">
    <location>
        <begin position="123"/>
        <end position="169"/>
    </location>
</feature>